<organism evidence="1 2">
    <name type="scientific">Schaalia naturae</name>
    <dbReference type="NCBI Taxonomy" id="635203"/>
    <lineage>
        <taxon>Bacteria</taxon>
        <taxon>Bacillati</taxon>
        <taxon>Actinomycetota</taxon>
        <taxon>Actinomycetes</taxon>
        <taxon>Actinomycetales</taxon>
        <taxon>Actinomycetaceae</taxon>
        <taxon>Schaalia</taxon>
    </lineage>
</organism>
<dbReference type="InterPro" id="IPR001345">
    <property type="entry name" value="PG/BPGM_mutase_AS"/>
</dbReference>
<sequence>MRTATAARVVLLRHGQTDFNAQGRFQGASDIPLNDTGRAQARCAGRLLAHRLGSGGTRARIACSPLARARETARIVAGELEAAGIRPVDEGGAVMPGPAVDDRLIERSYGLFEGLTRAEIEREMPDAFATWRRTGECAEADIESSQSAGERMRAAVEAHARGWAGGTLVIVSHGSAIVRGVEMMIGLDPLTFTGLRGLDNCHWSELVPGQAGDGWRLAAHNLGPIEEVLRA</sequence>
<dbReference type="Gene3D" id="3.40.50.1240">
    <property type="entry name" value="Phosphoglycerate mutase-like"/>
    <property type="match status" value="1"/>
</dbReference>
<reference evidence="2" key="1">
    <citation type="journal article" date="2019" name="Int. J. Syst. Evol. Microbiol.">
        <title>The Global Catalogue of Microorganisms (GCM) 10K type strain sequencing project: providing services to taxonomists for standard genome sequencing and annotation.</title>
        <authorList>
            <consortium name="The Broad Institute Genomics Platform"/>
            <consortium name="The Broad Institute Genome Sequencing Center for Infectious Disease"/>
            <person name="Wu L."/>
            <person name="Ma J."/>
        </authorList>
    </citation>
    <scope>NUCLEOTIDE SEQUENCE [LARGE SCALE GENOMIC DNA]</scope>
    <source>
        <strain evidence="2">CCUG 56698</strain>
    </source>
</reference>
<dbReference type="InterPro" id="IPR029033">
    <property type="entry name" value="His_PPase_superfam"/>
</dbReference>
<protein>
    <submittedName>
        <fullName evidence="1">Histidine phosphatase family protein</fullName>
    </submittedName>
</protein>
<dbReference type="CDD" id="cd07067">
    <property type="entry name" value="HP_PGM_like"/>
    <property type="match status" value="1"/>
</dbReference>
<comment type="caution">
    <text evidence="1">The sequence shown here is derived from an EMBL/GenBank/DDBJ whole genome shotgun (WGS) entry which is preliminary data.</text>
</comment>
<dbReference type="Proteomes" id="UP001596527">
    <property type="component" value="Unassembled WGS sequence"/>
</dbReference>
<evidence type="ECO:0000313" key="1">
    <source>
        <dbReference type="EMBL" id="MFC7580783.1"/>
    </source>
</evidence>
<dbReference type="Pfam" id="PF00300">
    <property type="entry name" value="His_Phos_1"/>
    <property type="match status" value="1"/>
</dbReference>
<dbReference type="SMART" id="SM00855">
    <property type="entry name" value="PGAM"/>
    <property type="match status" value="1"/>
</dbReference>
<accession>A0ABW2SML2</accession>
<dbReference type="InterPro" id="IPR013078">
    <property type="entry name" value="His_Pase_superF_clade-1"/>
</dbReference>
<dbReference type="PROSITE" id="PS00175">
    <property type="entry name" value="PG_MUTASE"/>
    <property type="match status" value="1"/>
</dbReference>
<dbReference type="PANTHER" id="PTHR48100:SF62">
    <property type="entry name" value="GLUCOSYL-3-PHOSPHOGLYCERATE PHOSPHATASE"/>
    <property type="match status" value="1"/>
</dbReference>
<name>A0ABW2SML2_9ACTO</name>
<dbReference type="EMBL" id="JBHTEF010000001">
    <property type="protein sequence ID" value="MFC7580783.1"/>
    <property type="molecule type" value="Genomic_DNA"/>
</dbReference>
<evidence type="ECO:0000313" key="2">
    <source>
        <dbReference type="Proteomes" id="UP001596527"/>
    </source>
</evidence>
<dbReference type="RefSeq" id="WP_380973206.1">
    <property type="nucleotide sequence ID" value="NZ_JBHTEF010000001.1"/>
</dbReference>
<dbReference type="SUPFAM" id="SSF53254">
    <property type="entry name" value="Phosphoglycerate mutase-like"/>
    <property type="match status" value="1"/>
</dbReference>
<proteinExistence type="predicted"/>
<keyword evidence="2" id="KW-1185">Reference proteome</keyword>
<gene>
    <name evidence="1" type="ORF">ACFQWG_06175</name>
</gene>
<dbReference type="InterPro" id="IPR050275">
    <property type="entry name" value="PGM_Phosphatase"/>
</dbReference>
<dbReference type="PANTHER" id="PTHR48100">
    <property type="entry name" value="BROAD-SPECIFICITY PHOSPHATASE YOR283W-RELATED"/>
    <property type="match status" value="1"/>
</dbReference>